<name>A0A0N0Z744_9GAMM</name>
<dbReference type="GO" id="GO:0051191">
    <property type="term" value="P:prosthetic group biosynthetic process"/>
    <property type="evidence" value="ECO:0007669"/>
    <property type="project" value="TreeGrafter"/>
</dbReference>
<evidence type="ECO:0000256" key="5">
    <source>
        <dbReference type="ARBA" id="ARBA00022840"/>
    </source>
</evidence>
<keyword evidence="3 6" id="KW-0808">Transferase</keyword>
<gene>
    <name evidence="6" type="primary">citG</name>
    <name evidence="7" type="ORF">M992_2271</name>
</gene>
<dbReference type="InterPro" id="IPR002736">
    <property type="entry name" value="CitG"/>
</dbReference>
<keyword evidence="4 6" id="KW-0547">Nucleotide-binding</keyword>
<dbReference type="GO" id="GO:0005524">
    <property type="term" value="F:ATP binding"/>
    <property type="evidence" value="ECO:0007669"/>
    <property type="project" value="UniProtKB-KW"/>
</dbReference>
<comment type="caution">
    <text evidence="7">The sequence shown here is derived from an EMBL/GenBank/DDBJ whole genome shotgun (WGS) entry which is preliminary data.</text>
</comment>
<comment type="similarity">
    <text evidence="2 6">Belongs to the CitG/MdcB family.</text>
</comment>
<keyword evidence="7" id="KW-0328">Glycosyltransferase</keyword>
<evidence type="ECO:0000313" key="8">
    <source>
        <dbReference type="Proteomes" id="UP000053226"/>
    </source>
</evidence>
<dbReference type="GO" id="GO:0016757">
    <property type="term" value="F:glycosyltransferase activity"/>
    <property type="evidence" value="ECO:0007669"/>
    <property type="project" value="UniProtKB-KW"/>
</dbReference>
<sequence>MRQSTINQAGLLSAETVNYFSQLGWQAMLAEVNLTPKPGLVDQFNNGAHKDMSLLDFHRSAQAIAQHFPAFLIAGATTAQCPSQQILSLIRPIGLACEKSMYQATSGVNTHKGTIFSLGLTLTAVGRLIALKSIVSPFAIHQLVAEFCQGITLELKTNSISPTAGQRLYQEYGLTGARGEAENGYPLVIQLALPHYLQRLSEGKTQSVALLETLILLMAHNDDTNIANRGGMQGLSWIKKTALTLLSTGGLTSKADFHKISTFDKHCINRNLSPGGSADLLILTWFLARLPYSGVKLQN</sequence>
<proteinExistence type="inferred from homology"/>
<reference evidence="7 8" key="1">
    <citation type="submission" date="2015-07" db="EMBL/GenBank/DDBJ databases">
        <title>ATOL: Assembling a taxonomically balanced genome-scale reconstruction of the evolutionary history of the Enterobacteriaceae.</title>
        <authorList>
            <person name="Plunkett G.III."/>
            <person name="Neeno-Eckwall E.C."/>
            <person name="Glasner J.D."/>
            <person name="Perna N.T."/>
        </authorList>
    </citation>
    <scope>NUCLEOTIDE SEQUENCE [LARGE SCALE GENOMIC DNA]</scope>
    <source>
        <strain evidence="7 8">ATCC 35017</strain>
    </source>
</reference>
<evidence type="ECO:0000256" key="4">
    <source>
        <dbReference type="ARBA" id="ARBA00022741"/>
    </source>
</evidence>
<dbReference type="InterPro" id="IPR017551">
    <property type="entry name" value="TriPribosyl-deP-CoA_syn_CitG"/>
</dbReference>
<organism evidence="7 8">
    <name type="scientific">Moellerella wisconsensis ATCC 35017</name>
    <dbReference type="NCBI Taxonomy" id="1354267"/>
    <lineage>
        <taxon>Bacteria</taxon>
        <taxon>Pseudomonadati</taxon>
        <taxon>Pseudomonadota</taxon>
        <taxon>Gammaproteobacteria</taxon>
        <taxon>Enterobacterales</taxon>
        <taxon>Morganellaceae</taxon>
        <taxon>Moellerella</taxon>
    </lineage>
</organism>
<evidence type="ECO:0000313" key="7">
    <source>
        <dbReference type="EMBL" id="KPD02269.1"/>
    </source>
</evidence>
<dbReference type="AlphaFoldDB" id="A0A0N0Z744"/>
<keyword evidence="8" id="KW-1185">Reference proteome</keyword>
<accession>A0A0N0Z744</accession>
<dbReference type="OrthoDB" id="114886at2"/>
<dbReference type="PANTHER" id="PTHR30201">
    <property type="entry name" value="TRIPHOSPHORIBOSYL-DEPHOSPHO-COA SYNTHASE"/>
    <property type="match status" value="1"/>
</dbReference>
<dbReference type="PANTHER" id="PTHR30201:SF2">
    <property type="entry name" value="2-(5''-TRIPHOSPHORIBOSYL)-3'-DEPHOSPHOCOENZYME-A SYNTHASE"/>
    <property type="match status" value="1"/>
</dbReference>
<evidence type="ECO:0000256" key="2">
    <source>
        <dbReference type="ARBA" id="ARBA00006812"/>
    </source>
</evidence>
<evidence type="ECO:0000256" key="3">
    <source>
        <dbReference type="ARBA" id="ARBA00022679"/>
    </source>
</evidence>
<dbReference type="Pfam" id="PF01874">
    <property type="entry name" value="CitG"/>
    <property type="match status" value="1"/>
</dbReference>
<dbReference type="EC" id="2.4.2.52" evidence="6"/>
<evidence type="ECO:0000256" key="6">
    <source>
        <dbReference type="HAMAP-Rule" id="MF_00397"/>
    </source>
</evidence>
<evidence type="ECO:0000256" key="1">
    <source>
        <dbReference type="ARBA" id="ARBA00001210"/>
    </source>
</evidence>
<protein>
    <recommendedName>
        <fullName evidence="6">Probable 2-(5''-triphosphoribosyl)-3'-dephosphocoenzyme-A synthase</fullName>
        <shortName evidence="6">2-(5''-triphosphoribosyl)-3'-dephospho-CoA synthase</shortName>
        <ecNumber evidence="6">2.4.2.52</ecNumber>
    </recommendedName>
</protein>
<keyword evidence="5 6" id="KW-0067">ATP-binding</keyword>
<dbReference type="GO" id="GO:0046917">
    <property type="term" value="F:triphosphoribosyl-dephospho-CoA synthase activity"/>
    <property type="evidence" value="ECO:0007669"/>
    <property type="project" value="UniProtKB-UniRule"/>
</dbReference>
<dbReference type="Gene3D" id="1.10.4200.10">
    <property type="entry name" value="Triphosphoribosyl-dephospho-CoA protein"/>
    <property type="match status" value="1"/>
</dbReference>
<dbReference type="RefSeq" id="WP_053908697.1">
    <property type="nucleotide sequence ID" value="NZ_CAWMUS010000022.1"/>
</dbReference>
<comment type="catalytic activity">
    <reaction evidence="1 6">
        <text>3'-dephospho-CoA + ATP = 2'-(5''-triphospho-alpha-D-ribosyl)-3'-dephospho-CoA + adenine</text>
        <dbReference type="Rhea" id="RHEA:15117"/>
        <dbReference type="ChEBI" id="CHEBI:16708"/>
        <dbReference type="ChEBI" id="CHEBI:30616"/>
        <dbReference type="ChEBI" id="CHEBI:57328"/>
        <dbReference type="ChEBI" id="CHEBI:61378"/>
        <dbReference type="EC" id="2.4.2.52"/>
    </reaction>
</comment>
<dbReference type="Proteomes" id="UP000053226">
    <property type="component" value="Unassembled WGS sequence"/>
</dbReference>
<dbReference type="HAMAP" id="MF_00397">
    <property type="entry name" value="CitG"/>
    <property type="match status" value="1"/>
</dbReference>
<dbReference type="NCBIfam" id="TIGR03125">
    <property type="entry name" value="citrate_citG"/>
    <property type="match status" value="1"/>
</dbReference>
<dbReference type="EMBL" id="LGAA01000022">
    <property type="protein sequence ID" value="KPD02269.1"/>
    <property type="molecule type" value="Genomic_DNA"/>
</dbReference>